<dbReference type="SUPFAM" id="SSF52777">
    <property type="entry name" value="CoA-dependent acyltransferases"/>
    <property type="match status" value="1"/>
</dbReference>
<evidence type="ECO:0000313" key="6">
    <source>
        <dbReference type="EMBL" id="TMI71720.1"/>
    </source>
</evidence>
<evidence type="ECO:0000256" key="1">
    <source>
        <dbReference type="ARBA" id="ARBA00001938"/>
    </source>
</evidence>
<dbReference type="EC" id="4.1.1.71" evidence="6"/>
<evidence type="ECO:0000259" key="5">
    <source>
        <dbReference type="Pfam" id="PF16078"/>
    </source>
</evidence>
<evidence type="ECO:0000256" key="3">
    <source>
        <dbReference type="ARBA" id="ARBA00023315"/>
    </source>
</evidence>
<evidence type="ECO:0000259" key="4">
    <source>
        <dbReference type="Pfam" id="PF00198"/>
    </source>
</evidence>
<dbReference type="InterPro" id="IPR001078">
    <property type="entry name" value="2-oxoacid_DH_actylTfrase"/>
</dbReference>
<comment type="cofactor">
    <cofactor evidence="1">
        <name>(R)-lipoate</name>
        <dbReference type="ChEBI" id="CHEBI:83088"/>
    </cofactor>
</comment>
<sequence length="469" mass="50465">MSEFVFGTHNAAFVQVMYEQYLRDPASVGDEWRNLFDNGKVADLPVIPTSREEVLSGGGMRDAGGVAAPERPHPASPIPHPGLTPITGPAARLVQNMTDSLSVPTATSFREITVDVLDARRRELNAQLVAAGKKISYTHLIGYAIARAARELPVMTHAFQDVEGKPHRFDPHAVNLGLAVDVEKKDGSHALVVPVIKHAEGVGFATFHATYEALVDKARANKLVPDDFAGTTITLTNPGTIGTVASVPRLMNGQGSIIATGAIRQIGSAKVMTITSTYDHRIIQGAESGMFLRRLDSLLQGEENFYGEVFESLRLKGSREQGAVLAAAPTAPGSRLPAPDELKHVAAAMALVKAIRNFGHLAARLDPLGSEPPGDPALDPGPLGLTPEIMAGIPADLLRIYVPGRTLAEAYPKLQETYCGTIAYEVEHIGSHQERVWLRQVIESGDHKKPLTPEMKRKLLARLTAVETL</sequence>
<gene>
    <name evidence="6" type="primary">kgd</name>
    <name evidence="6" type="ORF">E6H05_12210</name>
</gene>
<dbReference type="EMBL" id="VBAP01000104">
    <property type="protein sequence ID" value="TMI71720.1"/>
    <property type="molecule type" value="Genomic_DNA"/>
</dbReference>
<dbReference type="InterPro" id="IPR023213">
    <property type="entry name" value="CAT-like_dom_sf"/>
</dbReference>
<name>A0A537IKC7_9BACT</name>
<dbReference type="GO" id="GO:0016407">
    <property type="term" value="F:acetyltransferase activity"/>
    <property type="evidence" value="ECO:0007669"/>
    <property type="project" value="TreeGrafter"/>
</dbReference>
<dbReference type="Gene3D" id="1.10.287.1150">
    <property type="entry name" value="TPP helical domain"/>
    <property type="match status" value="1"/>
</dbReference>
<dbReference type="Pfam" id="PF16078">
    <property type="entry name" value="2-oxogl_dehyd_N"/>
    <property type="match status" value="1"/>
</dbReference>
<dbReference type="GO" id="GO:0031405">
    <property type="term" value="F:lipoic acid binding"/>
    <property type="evidence" value="ECO:0007669"/>
    <property type="project" value="TreeGrafter"/>
</dbReference>
<dbReference type="PANTHER" id="PTHR43178:SF5">
    <property type="entry name" value="LIPOAMIDE ACYLTRANSFERASE COMPONENT OF BRANCHED-CHAIN ALPHA-KETO ACID DEHYDROGENASE COMPLEX, MITOCHONDRIAL"/>
    <property type="match status" value="1"/>
</dbReference>
<dbReference type="Proteomes" id="UP000318834">
    <property type="component" value="Unassembled WGS sequence"/>
</dbReference>
<evidence type="ECO:0000256" key="2">
    <source>
        <dbReference type="ARBA" id="ARBA00022679"/>
    </source>
</evidence>
<dbReference type="Pfam" id="PF00198">
    <property type="entry name" value="2-oxoacid_dh"/>
    <property type="match status" value="1"/>
</dbReference>
<keyword evidence="6" id="KW-0456">Lyase</keyword>
<organism evidence="6 7">
    <name type="scientific">Candidatus Segetimicrobium genomatis</name>
    <dbReference type="NCBI Taxonomy" id="2569760"/>
    <lineage>
        <taxon>Bacteria</taxon>
        <taxon>Bacillati</taxon>
        <taxon>Candidatus Sysuimicrobiota</taxon>
        <taxon>Candidatus Sysuimicrobiia</taxon>
        <taxon>Candidatus Sysuimicrobiales</taxon>
        <taxon>Candidatus Segetimicrobiaceae</taxon>
        <taxon>Candidatus Segetimicrobium</taxon>
    </lineage>
</organism>
<dbReference type="Gene3D" id="3.40.50.970">
    <property type="match status" value="1"/>
</dbReference>
<feature type="domain" description="2-oxoacid dehydrogenase acyltransferase catalytic" evidence="4">
    <location>
        <begin position="85"/>
        <end position="301"/>
    </location>
</feature>
<feature type="domain" description="2-oxoglutarate dehydrogenase E1 component N-terminal" evidence="5">
    <location>
        <begin position="8"/>
        <end position="38"/>
    </location>
</feature>
<dbReference type="Gene3D" id="3.30.559.10">
    <property type="entry name" value="Chloramphenicol acetyltransferase-like domain"/>
    <property type="match status" value="1"/>
</dbReference>
<comment type="caution">
    <text evidence="6">The sequence shown here is derived from an EMBL/GenBank/DDBJ whole genome shotgun (WGS) entry which is preliminary data.</text>
</comment>
<dbReference type="GO" id="GO:0008683">
    <property type="term" value="F:2-oxoglutarate decarboxylase activity"/>
    <property type="evidence" value="ECO:0007669"/>
    <property type="project" value="UniProtKB-EC"/>
</dbReference>
<evidence type="ECO:0000313" key="7">
    <source>
        <dbReference type="Proteomes" id="UP000318834"/>
    </source>
</evidence>
<dbReference type="PANTHER" id="PTHR43178">
    <property type="entry name" value="DIHYDROLIPOAMIDE ACETYLTRANSFERASE COMPONENT OF PYRUVATE DEHYDROGENASE COMPLEX"/>
    <property type="match status" value="1"/>
</dbReference>
<reference evidence="6 7" key="1">
    <citation type="journal article" date="2019" name="Nat. Microbiol.">
        <title>Mediterranean grassland soil C-N compound turnover is dependent on rainfall and depth, and is mediated by genomically divergent microorganisms.</title>
        <authorList>
            <person name="Diamond S."/>
            <person name="Andeer P.F."/>
            <person name="Li Z."/>
            <person name="Crits-Christoph A."/>
            <person name="Burstein D."/>
            <person name="Anantharaman K."/>
            <person name="Lane K.R."/>
            <person name="Thomas B.C."/>
            <person name="Pan C."/>
            <person name="Northen T.R."/>
            <person name="Banfield J.F."/>
        </authorList>
    </citation>
    <scope>NUCLEOTIDE SEQUENCE [LARGE SCALE GENOMIC DNA]</scope>
    <source>
        <strain evidence="6">NP_8</strain>
    </source>
</reference>
<dbReference type="InterPro" id="IPR050743">
    <property type="entry name" value="2-oxoacid_DH_E2_comp"/>
</dbReference>
<feature type="non-terminal residue" evidence="6">
    <location>
        <position position="469"/>
    </location>
</feature>
<accession>A0A537IKC7</accession>
<keyword evidence="2 6" id="KW-0808">Transferase</keyword>
<protein>
    <submittedName>
        <fullName evidence="6">Multifunctional oxoglutarate decarboxylase/oxoglutarate dehydrogenase thiamine pyrophosphate-binding subunit/dihydrolipoyllysine-residue succinyltransferase subunit</fullName>
        <ecNumber evidence="6">4.1.1.71</ecNumber>
    </submittedName>
</protein>
<dbReference type="AlphaFoldDB" id="A0A537IKC7"/>
<dbReference type="InterPro" id="IPR032106">
    <property type="entry name" value="2-oxogl_dehyd_N"/>
</dbReference>
<keyword evidence="3" id="KW-0012">Acyltransferase</keyword>
<proteinExistence type="predicted"/>
<dbReference type="GO" id="GO:0005737">
    <property type="term" value="C:cytoplasm"/>
    <property type="evidence" value="ECO:0007669"/>
    <property type="project" value="TreeGrafter"/>
</dbReference>